<proteinExistence type="predicted"/>
<reference evidence="2 3" key="1">
    <citation type="submission" date="2018-01" db="EMBL/GenBank/DDBJ databases">
        <title>Draft genome sequence of Jiangella sp. GTF31.</title>
        <authorList>
            <person name="Sahin N."/>
            <person name="Ay H."/>
            <person name="Saygin H."/>
        </authorList>
    </citation>
    <scope>NUCLEOTIDE SEQUENCE [LARGE SCALE GENOMIC DNA]</scope>
    <source>
        <strain evidence="2 3">GTF31</strain>
    </source>
</reference>
<feature type="compositionally biased region" description="Low complexity" evidence="1">
    <location>
        <begin position="1"/>
        <end position="14"/>
    </location>
</feature>
<feature type="region of interest" description="Disordered" evidence="1">
    <location>
        <begin position="1"/>
        <end position="45"/>
    </location>
</feature>
<dbReference type="InterPro" id="IPR011043">
    <property type="entry name" value="Gal_Oxase/kelch_b-propeller"/>
</dbReference>
<dbReference type="Proteomes" id="UP000248764">
    <property type="component" value="Unassembled WGS sequence"/>
</dbReference>
<gene>
    <name evidence="2" type="ORF">C1I92_07740</name>
</gene>
<evidence type="ECO:0000313" key="3">
    <source>
        <dbReference type="Proteomes" id="UP000248764"/>
    </source>
</evidence>
<accession>A0A2W2BY11</accession>
<evidence type="ECO:0000313" key="2">
    <source>
        <dbReference type="EMBL" id="PZF84748.1"/>
    </source>
</evidence>
<comment type="caution">
    <text evidence="2">The sequence shown here is derived from an EMBL/GenBank/DDBJ whole genome shotgun (WGS) entry which is preliminary data.</text>
</comment>
<dbReference type="SUPFAM" id="SSF50965">
    <property type="entry name" value="Galactose oxidase, central domain"/>
    <property type="match status" value="1"/>
</dbReference>
<organism evidence="2 3">
    <name type="scientific">Jiangella anatolica</name>
    <dbReference type="NCBI Taxonomy" id="2670374"/>
    <lineage>
        <taxon>Bacteria</taxon>
        <taxon>Bacillati</taxon>
        <taxon>Actinomycetota</taxon>
        <taxon>Actinomycetes</taxon>
        <taxon>Jiangellales</taxon>
        <taxon>Jiangellaceae</taxon>
        <taxon>Jiangella</taxon>
    </lineage>
</organism>
<dbReference type="EMBL" id="POTW01000013">
    <property type="protein sequence ID" value="PZF84748.1"/>
    <property type="molecule type" value="Genomic_DNA"/>
</dbReference>
<dbReference type="AlphaFoldDB" id="A0A2W2BY11"/>
<name>A0A2W2BY11_9ACTN</name>
<evidence type="ECO:0000256" key="1">
    <source>
        <dbReference type="SAM" id="MobiDB-lite"/>
    </source>
</evidence>
<sequence>MVVAAGGAVGQAQAHPHSVAQPAPKSAAPLQWTQTPTGRQTAGLADVDSGAGETWALGAEVANDFGDGRPIALRWQGGTWRVTRIPVIVNSTLTSLAVAGANDVWAVGYDASDPSVSKPLVVHWNGVKWAVVPGPPVPAGSFSDVQVAADGSVWVAGWASIHGREHAAVFRHTGRGWERLSAGLEGGINGNALAVLSASDAWLGMNGGLAHFDGTRWSLVSDLPAAGVPTALEAVGPKDIWLAGIDQGSGTPFGSSLLMHYDGTSWKRIAAPPGSTQLYDLVLRGGRPIAVGEWFEEESFESGQLVLEYDGSEFVQVNSPTDVAGTLTGAAVDGNRLWAVGHVFATPAEPAAFAAYAE</sequence>
<evidence type="ECO:0008006" key="4">
    <source>
        <dbReference type="Google" id="ProtNLM"/>
    </source>
</evidence>
<keyword evidence="3" id="KW-1185">Reference proteome</keyword>
<protein>
    <recommendedName>
        <fullName evidence="4">Photosynthesis system II assembly factor Ycf48/Hcf136-like domain-containing protein</fullName>
    </recommendedName>
</protein>
<feature type="compositionally biased region" description="Polar residues" evidence="1">
    <location>
        <begin position="31"/>
        <end position="40"/>
    </location>
</feature>